<protein>
    <submittedName>
        <fullName evidence="1">Uncharacterized protein</fullName>
    </submittedName>
</protein>
<reference evidence="2" key="1">
    <citation type="journal article" date="2017" name="Nat. Ecol. Evol.">
        <title>Genome expansion and lineage-specific genetic innovations in the forest pathogenic fungi Armillaria.</title>
        <authorList>
            <person name="Sipos G."/>
            <person name="Prasanna A.N."/>
            <person name="Walter M.C."/>
            <person name="O'Connor E."/>
            <person name="Balint B."/>
            <person name="Krizsan K."/>
            <person name="Kiss B."/>
            <person name="Hess J."/>
            <person name="Varga T."/>
            <person name="Slot J."/>
            <person name="Riley R."/>
            <person name="Boka B."/>
            <person name="Rigling D."/>
            <person name="Barry K."/>
            <person name="Lee J."/>
            <person name="Mihaltcheva S."/>
            <person name="LaButti K."/>
            <person name="Lipzen A."/>
            <person name="Waldron R."/>
            <person name="Moloney N.M."/>
            <person name="Sperisen C."/>
            <person name="Kredics L."/>
            <person name="Vagvoelgyi C."/>
            <person name="Patrignani A."/>
            <person name="Fitzpatrick D."/>
            <person name="Nagy I."/>
            <person name="Doyle S."/>
            <person name="Anderson J.B."/>
            <person name="Grigoriev I.V."/>
            <person name="Gueldener U."/>
            <person name="Muensterkoetter M."/>
            <person name="Nagy L.G."/>
        </authorList>
    </citation>
    <scope>NUCLEOTIDE SEQUENCE [LARGE SCALE GENOMIC DNA]</scope>
    <source>
        <strain evidence="2">Ar21-2</strain>
    </source>
</reference>
<evidence type="ECO:0000313" key="1">
    <source>
        <dbReference type="EMBL" id="PBK83261.1"/>
    </source>
</evidence>
<sequence>MFVHKTSRLPEKPTIVTTPRNRIKSFKSTKAINLLNAYAVNDVNSFEAYKQMGPTLDHDGSNADFFAWAMTPAIDPTAFTYGHTVWLPCKTPFY</sequence>
<keyword evidence="2" id="KW-1185">Reference proteome</keyword>
<gene>
    <name evidence="1" type="ORF">ARMGADRAFT_1089612</name>
</gene>
<name>A0A2H3CJK7_ARMGA</name>
<dbReference type="AlphaFoldDB" id="A0A2H3CJK7"/>
<accession>A0A2H3CJK7</accession>
<dbReference type="Proteomes" id="UP000217790">
    <property type="component" value="Unassembled WGS sequence"/>
</dbReference>
<proteinExistence type="predicted"/>
<evidence type="ECO:0000313" key="2">
    <source>
        <dbReference type="Proteomes" id="UP000217790"/>
    </source>
</evidence>
<dbReference type="EMBL" id="KZ293708">
    <property type="protein sequence ID" value="PBK83261.1"/>
    <property type="molecule type" value="Genomic_DNA"/>
</dbReference>
<dbReference type="InParanoid" id="A0A2H3CJK7"/>
<organism evidence="1 2">
    <name type="scientific">Armillaria gallica</name>
    <name type="common">Bulbous honey fungus</name>
    <name type="synonym">Armillaria bulbosa</name>
    <dbReference type="NCBI Taxonomy" id="47427"/>
    <lineage>
        <taxon>Eukaryota</taxon>
        <taxon>Fungi</taxon>
        <taxon>Dikarya</taxon>
        <taxon>Basidiomycota</taxon>
        <taxon>Agaricomycotina</taxon>
        <taxon>Agaricomycetes</taxon>
        <taxon>Agaricomycetidae</taxon>
        <taxon>Agaricales</taxon>
        <taxon>Marasmiineae</taxon>
        <taxon>Physalacriaceae</taxon>
        <taxon>Armillaria</taxon>
    </lineage>
</organism>